<accession>A0A3N4UWL7</accession>
<feature type="signal peptide" evidence="1">
    <location>
        <begin position="1"/>
        <end position="20"/>
    </location>
</feature>
<sequence>MKVLKYSVFASVLFALPALADPVFGVWKTAPDGLGFAHVSMAPCGDAICATILQTFDMAGQPASMPDGPELIGTQVLWDMQPAGAGRYTNGKIYQPSTKRTFASKMQVSEDILTVSGCLGPICERQTWTRVSQP</sequence>
<feature type="chain" id="PRO_5018201011" evidence="1">
    <location>
        <begin position="21"/>
        <end position="134"/>
    </location>
</feature>
<evidence type="ECO:0000313" key="3">
    <source>
        <dbReference type="EMBL" id="RPE71951.1"/>
    </source>
</evidence>
<evidence type="ECO:0000256" key="1">
    <source>
        <dbReference type="SAM" id="SignalP"/>
    </source>
</evidence>
<comment type="caution">
    <text evidence="3">The sequence shown here is derived from an EMBL/GenBank/DDBJ whole genome shotgun (WGS) entry which is preliminary data.</text>
</comment>
<reference evidence="3 4" key="1">
    <citation type="submission" date="2018-11" db="EMBL/GenBank/DDBJ databases">
        <title>Genomic Encyclopedia of Type Strains, Phase IV (KMG-IV): sequencing the most valuable type-strain genomes for metagenomic binning, comparative biology and taxonomic classification.</title>
        <authorList>
            <person name="Goeker M."/>
        </authorList>
    </citation>
    <scope>NUCLEOTIDE SEQUENCE [LARGE SCALE GENOMIC DNA]</scope>
    <source>
        <strain evidence="3 4">DSM 104731</strain>
    </source>
</reference>
<organism evidence="3 4">
    <name type="scientific">Pacificibacter maritimus</name>
    <dbReference type="NCBI Taxonomy" id="762213"/>
    <lineage>
        <taxon>Bacteria</taxon>
        <taxon>Pseudomonadati</taxon>
        <taxon>Pseudomonadota</taxon>
        <taxon>Alphaproteobacteria</taxon>
        <taxon>Rhodobacterales</taxon>
        <taxon>Roseobacteraceae</taxon>
        <taxon>Pacificibacter</taxon>
    </lineage>
</organism>
<keyword evidence="1" id="KW-0732">Signal</keyword>
<feature type="domain" description="DUF2147" evidence="2">
    <location>
        <begin position="25"/>
        <end position="130"/>
    </location>
</feature>
<protein>
    <submittedName>
        <fullName evidence="3">Uncharacterized protein (DUF2147 family)</fullName>
    </submittedName>
</protein>
<proteinExistence type="predicted"/>
<evidence type="ECO:0000259" key="2">
    <source>
        <dbReference type="Pfam" id="PF09917"/>
    </source>
</evidence>
<dbReference type="RefSeq" id="WP_246002217.1">
    <property type="nucleotide sequence ID" value="NZ_RKQK01000001.1"/>
</dbReference>
<dbReference type="AlphaFoldDB" id="A0A3N4UWL7"/>
<dbReference type="PANTHER" id="PTHR36919:SF2">
    <property type="entry name" value="BLL6627 PROTEIN"/>
    <property type="match status" value="1"/>
</dbReference>
<dbReference type="PANTHER" id="PTHR36919">
    <property type="entry name" value="BLR1215 PROTEIN"/>
    <property type="match status" value="1"/>
</dbReference>
<gene>
    <name evidence="3" type="ORF">EDD53_1086</name>
</gene>
<keyword evidence="4" id="KW-1185">Reference proteome</keyword>
<evidence type="ECO:0000313" key="4">
    <source>
        <dbReference type="Proteomes" id="UP000269689"/>
    </source>
</evidence>
<name>A0A3N4UWL7_9RHOB</name>
<dbReference type="Proteomes" id="UP000269689">
    <property type="component" value="Unassembled WGS sequence"/>
</dbReference>
<dbReference type="Pfam" id="PF09917">
    <property type="entry name" value="DUF2147"/>
    <property type="match status" value="1"/>
</dbReference>
<dbReference type="EMBL" id="RKQK01000001">
    <property type="protein sequence ID" value="RPE71951.1"/>
    <property type="molecule type" value="Genomic_DNA"/>
</dbReference>
<dbReference type="InterPro" id="IPR019223">
    <property type="entry name" value="DUF2147"/>
</dbReference>
<dbReference type="Gene3D" id="2.40.128.520">
    <property type="match status" value="1"/>
</dbReference>